<feature type="transmembrane region" description="Helical" evidence="2">
    <location>
        <begin position="140"/>
        <end position="162"/>
    </location>
</feature>
<keyword evidence="2" id="KW-0472">Membrane</keyword>
<feature type="compositionally biased region" description="Polar residues" evidence="1">
    <location>
        <begin position="282"/>
        <end position="316"/>
    </location>
</feature>
<feature type="region of interest" description="Disordered" evidence="1">
    <location>
        <begin position="366"/>
        <end position="425"/>
    </location>
</feature>
<evidence type="ECO:0000256" key="1">
    <source>
        <dbReference type="SAM" id="MobiDB-lite"/>
    </source>
</evidence>
<dbReference type="AlphaFoldDB" id="A0A8B6F3V6"/>
<accession>A0A8B6F3V6</accession>
<feature type="compositionally biased region" description="Basic and acidic residues" evidence="1">
    <location>
        <begin position="530"/>
        <end position="548"/>
    </location>
</feature>
<feature type="region of interest" description="Disordered" evidence="1">
    <location>
        <begin position="239"/>
        <end position="316"/>
    </location>
</feature>
<feature type="compositionally biased region" description="Polar residues" evidence="1">
    <location>
        <begin position="416"/>
        <end position="425"/>
    </location>
</feature>
<keyword evidence="2" id="KW-0812">Transmembrane</keyword>
<keyword evidence="2" id="KW-1133">Transmembrane helix</keyword>
<name>A0A8B6F3V6_MYTGA</name>
<sequence>MLCKAMWILVFYCCVMEYGKLRRIYIIVLIGAISEILEYKTIEAYWTYSDRWLQCSECDPVASIGNPIDIWDSFPCPPKSEPDIFLELDWIGKLGAIDGETIRQRVAKRCDISITSSSGPRPADYAESSLFIKNCDINCILVVLAILVCSVVLAIPAVLCCFKRRNVCKWFTKKTLNRHSTTTDPPFYGDHFYPPLNNSVTRDSEIVYNTDGAQARLLHPERTKQTTVSPYRYYEKVYNDKDPHEPDLDLNPNQKNSSEETSLTYSGTDTTHTYESLKDSQRSASFRLSNTSGTSAQNQNVSDRADQQYNSSLASSSQAQRHCACPRCSRTNIYRPYESIDYNTTYNVYPQKFTYPYNRFQQYRIPSPPMGGTNDKESEALRNPKQNVEGTIPDDTSYIEEPAPPERMRKDRSFYDSDQNEGSVNSDYQIRRNKCNCRKCSQTNLNNSNLTSPTNMSDSEFYGVPDQMTINMVPMRPCNCRHCSQNNLGQIKYDYPSYYNQRHPCTCKRCLQNIQHINPTIETYFYDPNSSEREHSGRKQTKSKSEDKKRKKNKSERPLSSHASSTDTNTGSEKSYRMGVPKTNGSLYRSKLSKA</sequence>
<comment type="caution">
    <text evidence="3">The sequence shown here is derived from an EMBL/GenBank/DDBJ whole genome shotgun (WGS) entry which is preliminary data.</text>
</comment>
<organism evidence="3 4">
    <name type="scientific">Mytilus galloprovincialis</name>
    <name type="common">Mediterranean mussel</name>
    <dbReference type="NCBI Taxonomy" id="29158"/>
    <lineage>
        <taxon>Eukaryota</taxon>
        <taxon>Metazoa</taxon>
        <taxon>Spiralia</taxon>
        <taxon>Lophotrochozoa</taxon>
        <taxon>Mollusca</taxon>
        <taxon>Bivalvia</taxon>
        <taxon>Autobranchia</taxon>
        <taxon>Pteriomorphia</taxon>
        <taxon>Mytilida</taxon>
        <taxon>Mytiloidea</taxon>
        <taxon>Mytilidae</taxon>
        <taxon>Mytilinae</taxon>
        <taxon>Mytilus</taxon>
    </lineage>
</organism>
<proteinExistence type="predicted"/>
<evidence type="ECO:0000256" key="2">
    <source>
        <dbReference type="SAM" id="Phobius"/>
    </source>
</evidence>
<dbReference type="EMBL" id="UYJE01006192">
    <property type="protein sequence ID" value="VDI43769.1"/>
    <property type="molecule type" value="Genomic_DNA"/>
</dbReference>
<feature type="compositionally biased region" description="Polar residues" evidence="1">
    <location>
        <begin position="251"/>
        <end position="274"/>
    </location>
</feature>
<keyword evidence="4" id="KW-1185">Reference proteome</keyword>
<feature type="compositionally biased region" description="Polar residues" evidence="1">
    <location>
        <begin position="561"/>
        <end position="573"/>
    </location>
</feature>
<reference evidence="3" key="1">
    <citation type="submission" date="2018-11" db="EMBL/GenBank/DDBJ databases">
        <authorList>
            <person name="Alioto T."/>
            <person name="Alioto T."/>
        </authorList>
    </citation>
    <scope>NUCLEOTIDE SEQUENCE</scope>
</reference>
<gene>
    <name evidence="3" type="ORF">MGAL_10B080482</name>
</gene>
<dbReference type="OrthoDB" id="6141646at2759"/>
<feature type="region of interest" description="Disordered" evidence="1">
    <location>
        <begin position="525"/>
        <end position="595"/>
    </location>
</feature>
<dbReference type="Proteomes" id="UP000596742">
    <property type="component" value="Unassembled WGS sequence"/>
</dbReference>
<feature type="compositionally biased region" description="Basic and acidic residues" evidence="1">
    <location>
        <begin position="404"/>
        <end position="415"/>
    </location>
</feature>
<evidence type="ECO:0000313" key="3">
    <source>
        <dbReference type="EMBL" id="VDI43769.1"/>
    </source>
</evidence>
<protein>
    <submittedName>
        <fullName evidence="3">Uncharacterized protein</fullName>
    </submittedName>
</protein>
<evidence type="ECO:0000313" key="4">
    <source>
        <dbReference type="Proteomes" id="UP000596742"/>
    </source>
</evidence>